<accession>A0A8J8WLV6</accession>
<evidence type="ECO:0000313" key="3">
    <source>
        <dbReference type="Proteomes" id="UP000631181"/>
    </source>
</evidence>
<sequence>MPKLSSHSRSLRLALQPPTSSLSRRSPGRPVTSSSRRALAFPRHGILNDPCIPTPSVVAPRTAFFSPSRARKDSVNGLGEGPSQNDHQPPEERVVKLGKTLRILSPLLPTILYNTLPAEILAPSVSLHLFPSTHPHLPTVKGRTLYRAALWTVPVAWSSVPLVGNVKLKILSERIVRAGTILDPTNQDRHDCGDERLVVRWQTEPRTDSKPFHEGGKSASKPQGDGASASRFFNSDVGVEPGQSQLSCSSSGNGTNRGLSVLLGGEEPMFKLSKEGQFTGLFIFSFDEKGRILTHTIEHADEANGWDRTSKFVTLTDWLIGKARESLDPTPTPGLAISCGKHDLSYHRPGQWFRHSSA</sequence>
<reference evidence="2" key="1">
    <citation type="journal article" date="2020" name="Front. Microbiol.">
        <title>Gene regulatory networks of Penicillium echinulatum 2HH and Penicillium oxalicum 114-2 inferred by a computational biology approach.</title>
        <authorList>
            <person name="Lenz A.R."/>
            <person name="Galan-Vasquez E."/>
            <person name="Balbinot E."/>
            <person name="De Abreu F.P."/>
            <person name="De Oliveira N.S."/>
            <person name="Da Rosa L.O."/>
            <person name="De Avila E Silva S."/>
            <person name="Camassola M."/>
            <person name="Dillon A.J.P."/>
            <person name="Perez-Rueda E."/>
        </authorList>
    </citation>
    <scope>NUCLEOTIDE SEQUENCE</scope>
    <source>
        <strain evidence="2">S1M29</strain>
    </source>
</reference>
<gene>
    <name evidence="2" type="ORF">PECM_007533</name>
</gene>
<proteinExistence type="predicted"/>
<feature type="region of interest" description="Disordered" evidence="1">
    <location>
        <begin position="199"/>
        <end position="234"/>
    </location>
</feature>
<dbReference type="AlphaFoldDB" id="A0A8J8WLV6"/>
<organism evidence="2 3">
    <name type="scientific">Penicillium ucsense</name>
    <dbReference type="NCBI Taxonomy" id="2839758"/>
    <lineage>
        <taxon>Eukaryota</taxon>
        <taxon>Fungi</taxon>
        <taxon>Dikarya</taxon>
        <taxon>Ascomycota</taxon>
        <taxon>Pezizomycotina</taxon>
        <taxon>Eurotiomycetes</taxon>
        <taxon>Eurotiomycetidae</taxon>
        <taxon>Eurotiales</taxon>
        <taxon>Aspergillaceae</taxon>
        <taxon>Penicillium</taxon>
    </lineage>
</organism>
<dbReference type="Pfam" id="PF17119">
    <property type="entry name" value="MMU163"/>
    <property type="match status" value="1"/>
</dbReference>
<dbReference type="InterPro" id="IPR031342">
    <property type="entry name" value="Mug163-like"/>
</dbReference>
<comment type="caution">
    <text evidence="2">The sequence shown here is derived from an EMBL/GenBank/DDBJ whole genome shotgun (WGS) entry which is preliminary data.</text>
</comment>
<evidence type="ECO:0000313" key="2">
    <source>
        <dbReference type="EMBL" id="KAF7719241.1"/>
    </source>
</evidence>
<feature type="region of interest" description="Disordered" evidence="1">
    <location>
        <begin position="1"/>
        <end position="38"/>
    </location>
</feature>
<evidence type="ECO:0000256" key="1">
    <source>
        <dbReference type="SAM" id="MobiDB-lite"/>
    </source>
</evidence>
<name>A0A8J8WLV6_9EURO</name>
<dbReference type="EMBL" id="WIWV01000007">
    <property type="protein sequence ID" value="KAF7719241.1"/>
    <property type="molecule type" value="Genomic_DNA"/>
</dbReference>
<dbReference type="OrthoDB" id="5329385at2759"/>
<dbReference type="Proteomes" id="UP000631181">
    <property type="component" value="Unassembled WGS sequence"/>
</dbReference>
<feature type="compositionally biased region" description="Basic and acidic residues" evidence="1">
    <location>
        <begin position="199"/>
        <end position="216"/>
    </location>
</feature>
<protein>
    <submittedName>
        <fullName evidence="2">Uncharacterized protein</fullName>
    </submittedName>
</protein>
<feature type="region of interest" description="Disordered" evidence="1">
    <location>
        <begin position="68"/>
        <end position="91"/>
    </location>
</feature>
<feature type="compositionally biased region" description="Low complexity" evidence="1">
    <location>
        <begin position="1"/>
        <end position="15"/>
    </location>
</feature>
<keyword evidence="3" id="KW-1185">Reference proteome</keyword>